<dbReference type="InterPro" id="IPR001434">
    <property type="entry name" value="OmcB-like_DUF11"/>
</dbReference>
<dbReference type="KEGG" id="cpis:HS961_11050"/>
<dbReference type="Pfam" id="PF01345">
    <property type="entry name" value="DUF11"/>
    <property type="match status" value="1"/>
</dbReference>
<accession>A0A7G5EH48</accession>
<evidence type="ECO:0000313" key="2">
    <source>
        <dbReference type="EMBL" id="QMV73323.1"/>
    </source>
</evidence>
<organism evidence="2 3">
    <name type="scientific">Comamonas piscis</name>
    <dbReference type="NCBI Taxonomy" id="1562974"/>
    <lineage>
        <taxon>Bacteria</taxon>
        <taxon>Pseudomonadati</taxon>
        <taxon>Pseudomonadota</taxon>
        <taxon>Betaproteobacteria</taxon>
        <taxon>Burkholderiales</taxon>
        <taxon>Comamonadaceae</taxon>
        <taxon>Comamonas</taxon>
    </lineage>
</organism>
<gene>
    <name evidence="2" type="ORF">HS961_11050</name>
</gene>
<dbReference type="AlphaFoldDB" id="A0A7G5EH48"/>
<protein>
    <submittedName>
        <fullName evidence="2">DUF11 domain-containing protein</fullName>
    </submittedName>
</protein>
<name>A0A7G5EH48_9BURK</name>
<dbReference type="NCBIfam" id="TIGR01451">
    <property type="entry name" value="B_ant_repeat"/>
    <property type="match status" value="1"/>
</dbReference>
<keyword evidence="3" id="KW-1185">Reference proteome</keyword>
<sequence length="170" mass="17579">MIIEITGNFPSSDPASITNSARVDTPAGVTDPDMATNISVVSTAMSYKTDLAVTKTQSSNVFASGVPVTYTMTVQNNGPASADGANIRDNLTNFANYMSGSPYDYLTITNTFVSCTASGGAICPASSNFNSQSATGIDYALFNTSVPTLPSGGLIIVVYTMTPTITGAQR</sequence>
<evidence type="ECO:0000313" key="3">
    <source>
        <dbReference type="Proteomes" id="UP000515240"/>
    </source>
</evidence>
<dbReference type="InterPro" id="IPR047589">
    <property type="entry name" value="DUF11_rpt"/>
</dbReference>
<reference evidence="2 3" key="1">
    <citation type="journal article" date="2020" name="G3 (Bethesda)">
        <title>CeMbio - The Caenorhabditis elegans Microbiome Resource.</title>
        <authorList>
            <person name="Dirksen P."/>
            <person name="Assie A."/>
            <person name="Zimmermann J."/>
            <person name="Zhang F."/>
            <person name="Tietje A.M."/>
            <person name="Marsh S.A."/>
            <person name="Felix M.A."/>
            <person name="Shapira M."/>
            <person name="Kaleta C."/>
            <person name="Schulenburg H."/>
            <person name="Samuel B."/>
        </authorList>
    </citation>
    <scope>NUCLEOTIDE SEQUENCE [LARGE SCALE GENOMIC DNA]</scope>
    <source>
        <strain evidence="2 3">BIGb0172</strain>
    </source>
</reference>
<dbReference type="RefSeq" id="WP_182327878.1">
    <property type="nucleotide sequence ID" value="NZ_CP058554.1"/>
</dbReference>
<dbReference type="Proteomes" id="UP000515240">
    <property type="component" value="Chromosome"/>
</dbReference>
<feature type="domain" description="DUF11" evidence="1">
    <location>
        <begin position="50"/>
        <end position="103"/>
    </location>
</feature>
<evidence type="ECO:0000259" key="1">
    <source>
        <dbReference type="Pfam" id="PF01345"/>
    </source>
</evidence>
<dbReference type="EMBL" id="CP058554">
    <property type="protein sequence ID" value="QMV73323.1"/>
    <property type="molecule type" value="Genomic_DNA"/>
</dbReference>
<proteinExistence type="predicted"/>